<dbReference type="Pfam" id="PF00501">
    <property type="entry name" value="AMP-binding"/>
    <property type="match status" value="1"/>
</dbReference>
<dbReference type="InterPro" id="IPR000873">
    <property type="entry name" value="AMP-dep_synth/lig_dom"/>
</dbReference>
<feature type="domain" description="AMP-dependent synthetase/ligase" evidence="1">
    <location>
        <begin position="24"/>
        <end position="96"/>
    </location>
</feature>
<gene>
    <name evidence="2" type="ORF">XD48_0242</name>
</gene>
<dbReference type="AlphaFoldDB" id="A0A117KV15"/>
<accession>A0A117KV15</accession>
<reference evidence="3" key="1">
    <citation type="journal article" date="2015" name="MBio">
        <title>Genome-Resolved Metagenomic Analysis Reveals Roles for Candidate Phyla and Other Microbial Community Members in Biogeochemical Transformations in Oil Reservoirs.</title>
        <authorList>
            <person name="Hu P."/>
            <person name="Tom L."/>
            <person name="Singh A."/>
            <person name="Thomas B.C."/>
            <person name="Baker B.J."/>
            <person name="Piceno Y.M."/>
            <person name="Andersen G.L."/>
            <person name="Banfield J.F."/>
        </authorList>
    </citation>
    <scope>NUCLEOTIDE SEQUENCE [LARGE SCALE GENOMIC DNA]</scope>
</reference>
<sequence>MELKYKIGFPSLYYPKISLADRIDAAAEKFGEKTAIISAEPKFPSEFPESMNFLEICEVTKKLASGISRKGVRKGEHVGVCIPNSIDYVMTIYALW</sequence>
<dbReference type="EMBL" id="LGEX01000004">
    <property type="protein sequence ID" value="KUK07463.1"/>
    <property type="molecule type" value="Genomic_DNA"/>
</dbReference>
<organism evidence="2 3">
    <name type="scientific">Archaeoglobus fulgidus</name>
    <dbReference type="NCBI Taxonomy" id="2234"/>
    <lineage>
        <taxon>Archaea</taxon>
        <taxon>Methanobacteriati</taxon>
        <taxon>Methanobacteriota</taxon>
        <taxon>Archaeoglobi</taxon>
        <taxon>Archaeoglobales</taxon>
        <taxon>Archaeoglobaceae</taxon>
        <taxon>Archaeoglobus</taxon>
    </lineage>
</organism>
<dbReference type="GO" id="GO:0016874">
    <property type="term" value="F:ligase activity"/>
    <property type="evidence" value="ECO:0007669"/>
    <property type="project" value="UniProtKB-KW"/>
</dbReference>
<name>A0A117KV15_ARCFL</name>
<proteinExistence type="predicted"/>
<evidence type="ECO:0000259" key="1">
    <source>
        <dbReference type="Pfam" id="PF00501"/>
    </source>
</evidence>
<keyword evidence="2" id="KW-0436">Ligase</keyword>
<dbReference type="Proteomes" id="UP000054015">
    <property type="component" value="Unassembled WGS sequence"/>
</dbReference>
<feature type="non-terminal residue" evidence="2">
    <location>
        <position position="96"/>
    </location>
</feature>
<dbReference type="SUPFAM" id="SSF56801">
    <property type="entry name" value="Acetyl-CoA synthetase-like"/>
    <property type="match status" value="1"/>
</dbReference>
<protein>
    <submittedName>
        <fullName evidence="2">Long-chain-fatty-acid--CoA ligase (FadD-1)</fullName>
    </submittedName>
</protein>
<dbReference type="InterPro" id="IPR042099">
    <property type="entry name" value="ANL_N_sf"/>
</dbReference>
<evidence type="ECO:0000313" key="2">
    <source>
        <dbReference type="EMBL" id="KUK07463.1"/>
    </source>
</evidence>
<comment type="caution">
    <text evidence="2">The sequence shown here is derived from an EMBL/GenBank/DDBJ whole genome shotgun (WGS) entry which is preliminary data.</text>
</comment>
<dbReference type="Gene3D" id="3.40.50.12780">
    <property type="entry name" value="N-terminal domain of ligase-like"/>
    <property type="match status" value="1"/>
</dbReference>
<evidence type="ECO:0000313" key="3">
    <source>
        <dbReference type="Proteomes" id="UP000054015"/>
    </source>
</evidence>